<keyword evidence="2" id="KW-1185">Reference proteome</keyword>
<comment type="caution">
    <text evidence="1">The sequence shown here is derived from an EMBL/GenBank/DDBJ whole genome shotgun (WGS) entry which is preliminary data.</text>
</comment>
<gene>
    <name evidence="1" type="ORF">PMEA_00012228</name>
</gene>
<sequence>MVQEFEDNIIPPPVEIRDGKKVVVPGAALRTKIEGKSKSLKEYTKSFKIGVNNDTDPFKQNTGTRKAIQYRLAQLLGEMKGLKFVETLSIIFEKISQDVVIDKQLILKVHPKQ</sequence>
<accession>A0AAU9WTH7</accession>
<evidence type="ECO:0000313" key="1">
    <source>
        <dbReference type="EMBL" id="CAH3125692.1"/>
    </source>
</evidence>
<protein>
    <submittedName>
        <fullName evidence="1">Uncharacterized protein</fullName>
    </submittedName>
</protein>
<name>A0AAU9WTH7_9CNID</name>
<reference evidence="1 2" key="1">
    <citation type="submission" date="2022-05" db="EMBL/GenBank/DDBJ databases">
        <authorList>
            <consortium name="Genoscope - CEA"/>
            <person name="William W."/>
        </authorList>
    </citation>
    <scope>NUCLEOTIDE SEQUENCE [LARGE SCALE GENOMIC DNA]</scope>
</reference>
<evidence type="ECO:0000313" key="2">
    <source>
        <dbReference type="Proteomes" id="UP001159428"/>
    </source>
</evidence>
<dbReference type="Proteomes" id="UP001159428">
    <property type="component" value="Unassembled WGS sequence"/>
</dbReference>
<dbReference type="AlphaFoldDB" id="A0AAU9WTH7"/>
<dbReference type="EMBL" id="CALNXJ010000021">
    <property type="protein sequence ID" value="CAH3125692.1"/>
    <property type="molecule type" value="Genomic_DNA"/>
</dbReference>
<proteinExistence type="predicted"/>
<organism evidence="1 2">
    <name type="scientific">Pocillopora meandrina</name>
    <dbReference type="NCBI Taxonomy" id="46732"/>
    <lineage>
        <taxon>Eukaryota</taxon>
        <taxon>Metazoa</taxon>
        <taxon>Cnidaria</taxon>
        <taxon>Anthozoa</taxon>
        <taxon>Hexacorallia</taxon>
        <taxon>Scleractinia</taxon>
        <taxon>Astrocoeniina</taxon>
        <taxon>Pocilloporidae</taxon>
        <taxon>Pocillopora</taxon>
    </lineage>
</organism>